<sequence length="177" mass="19953">MITTYILSFFTGYLGILLGFRFALDRVQIARRRIANLHKDKILQVASIRELAKAAKVSKHKLKESELLVGRLETEVRTLEERVGSVKRADNRLVVLDERRLPEDHPWILSISGPGGLLPEAKGDEGHENWTGTMRFLVWAATEKRAVHKAATRYPASRGFKLEVLEEKGRNGPSQAA</sequence>
<gene>
    <name evidence="3" type="ORF">SAE02_53310</name>
</gene>
<keyword evidence="1" id="KW-0175">Coiled coil</keyword>
<keyword evidence="2" id="KW-0812">Transmembrane</keyword>
<accession>A0A512DXH4</accession>
<proteinExistence type="predicted"/>
<keyword evidence="2" id="KW-0472">Membrane</keyword>
<reference evidence="3 4" key="1">
    <citation type="submission" date="2019-07" db="EMBL/GenBank/DDBJ databases">
        <title>Whole genome shotgun sequence of Skermanella aerolata NBRC 106429.</title>
        <authorList>
            <person name="Hosoyama A."/>
            <person name="Uohara A."/>
            <person name="Ohji S."/>
            <person name="Ichikawa N."/>
        </authorList>
    </citation>
    <scope>NUCLEOTIDE SEQUENCE [LARGE SCALE GENOMIC DNA]</scope>
    <source>
        <strain evidence="3 4">NBRC 106429</strain>
    </source>
</reference>
<evidence type="ECO:0000256" key="2">
    <source>
        <dbReference type="SAM" id="Phobius"/>
    </source>
</evidence>
<protein>
    <submittedName>
        <fullName evidence="3">Uncharacterized protein</fullName>
    </submittedName>
</protein>
<keyword evidence="2" id="KW-1133">Transmembrane helix</keyword>
<organism evidence="3 4">
    <name type="scientific">Skermanella aerolata</name>
    <dbReference type="NCBI Taxonomy" id="393310"/>
    <lineage>
        <taxon>Bacteria</taxon>
        <taxon>Pseudomonadati</taxon>
        <taxon>Pseudomonadota</taxon>
        <taxon>Alphaproteobacteria</taxon>
        <taxon>Rhodospirillales</taxon>
        <taxon>Azospirillaceae</taxon>
        <taxon>Skermanella</taxon>
    </lineage>
</organism>
<dbReference type="OrthoDB" id="7351980at2"/>
<keyword evidence="4" id="KW-1185">Reference proteome</keyword>
<name>A0A512DXH4_9PROT</name>
<dbReference type="RefSeq" id="WP_044434100.1">
    <property type="nucleotide sequence ID" value="NZ_BJYZ01000026.1"/>
</dbReference>
<comment type="caution">
    <text evidence="3">The sequence shown here is derived from an EMBL/GenBank/DDBJ whole genome shotgun (WGS) entry which is preliminary data.</text>
</comment>
<evidence type="ECO:0000313" key="3">
    <source>
        <dbReference type="EMBL" id="GEO41183.1"/>
    </source>
</evidence>
<dbReference type="AlphaFoldDB" id="A0A512DXH4"/>
<dbReference type="Proteomes" id="UP000321523">
    <property type="component" value="Unassembled WGS sequence"/>
</dbReference>
<evidence type="ECO:0000313" key="4">
    <source>
        <dbReference type="Proteomes" id="UP000321523"/>
    </source>
</evidence>
<feature type="coiled-coil region" evidence="1">
    <location>
        <begin position="62"/>
        <end position="89"/>
    </location>
</feature>
<dbReference type="EMBL" id="BJYZ01000026">
    <property type="protein sequence ID" value="GEO41183.1"/>
    <property type="molecule type" value="Genomic_DNA"/>
</dbReference>
<feature type="transmembrane region" description="Helical" evidence="2">
    <location>
        <begin position="6"/>
        <end position="24"/>
    </location>
</feature>
<evidence type="ECO:0000256" key="1">
    <source>
        <dbReference type="SAM" id="Coils"/>
    </source>
</evidence>